<evidence type="ECO:0000313" key="2">
    <source>
        <dbReference type="Ensembl" id="ENSPTRP00000059693.2"/>
    </source>
</evidence>
<accession>H2RE10</accession>
<proteinExistence type="predicted"/>
<reference evidence="2" key="3">
    <citation type="submission" date="2025-09" db="UniProtKB">
        <authorList>
            <consortium name="Ensembl"/>
        </authorList>
    </citation>
    <scope>IDENTIFICATION</scope>
</reference>
<sequence>MVKDIIPASSWASEESTDLQNGSFPLSVAPRSEFPRRRALEDWLLSVFLADQAESEGQLVLERVRDTPPPVTSPRGDGTCVSRGKAPSSPGGSTHAWLYLTRHFPWSPFPHGGWTDTSEPCVLETLGGSSLAALRGNSLWVQSSGACAFCVYESLIEQSLPSERFEELLLGPSPGEVMK</sequence>
<dbReference type="Bgee" id="ENSPTRG00000034315">
    <property type="expression patterns" value="Expressed in multicellular organism"/>
</dbReference>
<dbReference type="OMA" id="CAFRVCE"/>
<keyword evidence="3" id="KW-1185">Reference proteome</keyword>
<dbReference type="AlphaFoldDB" id="A0A2J8KLS6"/>
<dbReference type="GeneTree" id="ENSGT00500000045650"/>
<dbReference type="PaxDb" id="9598-ENSPTRP00000059693"/>
<reference evidence="2 3" key="1">
    <citation type="journal article" date="2005" name="Nature">
        <title>Initial sequence of the chimpanzee genome and comparison with the human genome.</title>
        <authorList>
            <consortium name="Chimpanzee sequencing and analysis consortium"/>
        </authorList>
    </citation>
    <scope>NUCLEOTIDE SEQUENCE [LARGE SCALE GENOMIC DNA]</scope>
</reference>
<feature type="region of interest" description="Disordered" evidence="1">
    <location>
        <begin position="65"/>
        <end position="88"/>
    </location>
</feature>
<evidence type="ECO:0000313" key="3">
    <source>
        <dbReference type="Proteomes" id="UP000002277"/>
    </source>
</evidence>
<dbReference type="Proteomes" id="UP000002277">
    <property type="component" value="Chromosome 7"/>
</dbReference>
<protein>
    <submittedName>
        <fullName evidence="2">Uncharacterized protein</fullName>
    </submittedName>
</protein>
<accession>A0A2J8KLS6</accession>
<reference evidence="2" key="2">
    <citation type="submission" date="2025-08" db="UniProtKB">
        <authorList>
            <consortium name="Ensembl"/>
        </authorList>
    </citation>
    <scope>IDENTIFICATION</scope>
</reference>
<organism evidence="2 3">
    <name type="scientific">Pan troglodytes</name>
    <name type="common">Chimpanzee</name>
    <dbReference type="NCBI Taxonomy" id="9598"/>
    <lineage>
        <taxon>Eukaryota</taxon>
        <taxon>Metazoa</taxon>
        <taxon>Chordata</taxon>
        <taxon>Craniata</taxon>
        <taxon>Vertebrata</taxon>
        <taxon>Euteleostomi</taxon>
        <taxon>Mammalia</taxon>
        <taxon>Eutheria</taxon>
        <taxon>Euarchontoglires</taxon>
        <taxon>Primates</taxon>
        <taxon>Haplorrhini</taxon>
        <taxon>Catarrhini</taxon>
        <taxon>Hominidae</taxon>
        <taxon>Pan</taxon>
    </lineage>
</organism>
<name>A0A2J8KLS6_PANTR</name>
<dbReference type="InParanoid" id="A0A2J8KLS6"/>
<evidence type="ECO:0000256" key="1">
    <source>
        <dbReference type="SAM" id="MobiDB-lite"/>
    </source>
</evidence>
<dbReference type="EMBL" id="AACZ04053173">
    <property type="status" value="NOT_ANNOTATED_CDS"/>
    <property type="molecule type" value="Genomic_DNA"/>
</dbReference>
<dbReference type="Ensembl" id="ENSPTRT00000068096.2">
    <property type="protein sequence ID" value="ENSPTRP00000059693.2"/>
    <property type="gene ID" value="ENSPTRG00000034315.2"/>
</dbReference>